<evidence type="ECO:0000313" key="2">
    <source>
        <dbReference type="EMBL" id="MCP1375149.1"/>
    </source>
</evidence>
<protein>
    <submittedName>
        <fullName evidence="2">NERD domain-containing protein</fullName>
    </submittedName>
</protein>
<dbReference type="Pfam" id="PF08378">
    <property type="entry name" value="NERD"/>
    <property type="match status" value="1"/>
</dbReference>
<dbReference type="EMBL" id="JAMZEK010000003">
    <property type="protein sequence ID" value="MCP1375149.1"/>
    <property type="molecule type" value="Genomic_DNA"/>
</dbReference>
<dbReference type="InterPro" id="IPR003593">
    <property type="entry name" value="AAA+_ATPase"/>
</dbReference>
<comment type="caution">
    <text evidence="2">The sequence shown here is derived from an EMBL/GenBank/DDBJ whole genome shotgun (WGS) entry which is preliminary data.</text>
</comment>
<evidence type="ECO:0000313" key="3">
    <source>
        <dbReference type="Proteomes" id="UP001204615"/>
    </source>
</evidence>
<dbReference type="PROSITE" id="PS50965">
    <property type="entry name" value="NERD"/>
    <property type="match status" value="1"/>
</dbReference>
<organism evidence="2 3">
    <name type="scientific">Dyella lutea</name>
    <dbReference type="NCBI Taxonomy" id="2950441"/>
    <lineage>
        <taxon>Bacteria</taxon>
        <taxon>Pseudomonadati</taxon>
        <taxon>Pseudomonadota</taxon>
        <taxon>Gammaproteobacteria</taxon>
        <taxon>Lysobacterales</taxon>
        <taxon>Rhodanobacteraceae</taxon>
        <taxon>Dyella</taxon>
    </lineage>
</organism>
<reference evidence="2 3" key="1">
    <citation type="submission" date="2022-06" db="EMBL/GenBank/DDBJ databases">
        <title>Dyella sp. Sa strain:Sa Genome sequencing.</title>
        <authorList>
            <person name="Park S."/>
        </authorList>
    </citation>
    <scope>NUCLEOTIDE SEQUENCE [LARGE SCALE GENOMIC DNA]</scope>
    <source>
        <strain evidence="2 3">Sa</strain>
    </source>
</reference>
<sequence length="1133" mass="124720">MKNDLPSAVEIYIGAPIEVRSEQQVLRKIVRALEAMGLAAHVFCNFHVGGRQVDFMVATARATLVIEVKTFAGPVRGRQNGQWRRLDAEGSRGLGNPYQQVLYAKNALRDAMRALSDDVVGYPNACIVVEPRLPPDSDVAVDDYKVTLINGDDIATVLNSPSQARWSYSQWRNMADHLALRKVPTIDAAWSSALLHAEDEVARYTRAFKELYQREADTLLLDTYALNGSAIDTPTYVDYVVKTRRSSLVFGPSGCGKSLLAARVALAWQDGGGISVLLAAKYFENDFRQLLDRDLGLLDTSSSALLNAARRLASPLLVVVDGYNEVPASQRLALTRSLRAVARRYGATVLVTAQGNIERPDLLELAAVSVSEPSPPLKEQIAYASDGAPAGEVITSMLACISSGLEARLLGEVSTSLGATANGPMLFEAYIRRSLGDAANQGIALLSRVSAELTRRLSFSLSVMEFDRLASECNVPPEVYRRIIDSRILVRRGPRISFWHELFLTAFSAEAAVRDAQGSSDALLRSINDPRYADSRRFLIAAIDDDQLLDAVLKQVTQADLLKACNEGRCGRKAQLCLQRHLDHLWQRALEEVKHLQFEIIESASPHIALVDETLQAWTASDYARLEVLGHLFNDGLNVDRLMEGAACLDATLARSATQLREISEKHKMPLRSGLFEIAYGRQSSPVMLSRLFACLVSGLYRIGQRSTLPADHAIVDAWIKTTTPGQRYLLLSRAWSMSDAQALLPFVLPLFGEAWRYQPYHLRLQLIDFAHVVSRYDVEDPLRNQLIVAMDGLLKEVNPLLAGMILDVLQQLGALVDEEAEHVDVVRGEIHDLLSLPPDDYANARARAVFDAQFDHPYSSAYIEAMKELTADERKRLWMMACEGTEHAGLFLAGLIQELVATGDPAVARAMGKWVNMPDARSVMPQEALRVYIQAHVGLGTLGVPLPAFQQEDLVSATQIALRVCAHLCYWLARRDLTQAVTEAATEPLLHALLAEGAIAGAAGAVMVTEQALMDRWSAAGREGATRERISLTRAFPQAVLTISRKTLNGSVVPAPYFGSFEARRGTEEVVIFAIGILEKYGDDTDLYRLRELSLKDAIGTHAIQAIKAIERRTESLSSEARNAHKGGDTWR</sequence>
<dbReference type="SMART" id="SM00382">
    <property type="entry name" value="AAA"/>
    <property type="match status" value="1"/>
</dbReference>
<dbReference type="Gene3D" id="3.40.50.300">
    <property type="entry name" value="P-loop containing nucleotide triphosphate hydrolases"/>
    <property type="match status" value="1"/>
</dbReference>
<feature type="domain" description="NERD" evidence="1">
    <location>
        <begin position="17"/>
        <end position="131"/>
    </location>
</feature>
<name>A0ABT1FCP9_9GAMM</name>
<gene>
    <name evidence="2" type="ORF">NC595_13955</name>
</gene>
<dbReference type="InterPro" id="IPR011528">
    <property type="entry name" value="NERD"/>
</dbReference>
<evidence type="ECO:0000259" key="1">
    <source>
        <dbReference type="PROSITE" id="PS50965"/>
    </source>
</evidence>
<dbReference type="InterPro" id="IPR027417">
    <property type="entry name" value="P-loop_NTPase"/>
</dbReference>
<dbReference type="SUPFAM" id="SSF52540">
    <property type="entry name" value="P-loop containing nucleoside triphosphate hydrolases"/>
    <property type="match status" value="1"/>
</dbReference>
<dbReference type="RefSeq" id="WP_253567408.1">
    <property type="nucleotide sequence ID" value="NZ_JAMZEK010000003.1"/>
</dbReference>
<keyword evidence="3" id="KW-1185">Reference proteome</keyword>
<accession>A0ABT1FCP9</accession>
<proteinExistence type="predicted"/>
<dbReference type="Proteomes" id="UP001204615">
    <property type="component" value="Unassembled WGS sequence"/>
</dbReference>